<sequence>MTPINEILTNRESERDDETNSTSISSSSPPHRHRSPYHISPSSNVQSHPTPSSPPSAGIVDRVRLLRVLHRHPPPVCLKIRLRNIISDSSNWVRHPQLRLVLSTDLISSVMLRTLKHNSEVVPLRLLRAGDPMSDRSSNGLETSVCVTPDYPESLTLLNQKFK</sequence>
<dbReference type="Proteomes" id="UP001151760">
    <property type="component" value="Unassembled WGS sequence"/>
</dbReference>
<proteinExistence type="predicted"/>
<feature type="region of interest" description="Disordered" evidence="1">
    <location>
        <begin position="1"/>
        <end position="58"/>
    </location>
</feature>
<protein>
    <submittedName>
        <fullName evidence="2">Uncharacterized protein</fullName>
    </submittedName>
</protein>
<name>A0ABQ5DB68_9ASTR</name>
<reference evidence="2" key="1">
    <citation type="journal article" date="2022" name="Int. J. Mol. Sci.">
        <title>Draft Genome of Tanacetum Coccineum: Genomic Comparison of Closely Related Tanacetum-Family Plants.</title>
        <authorList>
            <person name="Yamashiro T."/>
            <person name="Shiraishi A."/>
            <person name="Nakayama K."/>
            <person name="Satake H."/>
        </authorList>
    </citation>
    <scope>NUCLEOTIDE SEQUENCE</scope>
</reference>
<evidence type="ECO:0000256" key="1">
    <source>
        <dbReference type="SAM" id="MobiDB-lite"/>
    </source>
</evidence>
<keyword evidence="3" id="KW-1185">Reference proteome</keyword>
<organism evidence="2 3">
    <name type="scientific">Tanacetum coccineum</name>
    <dbReference type="NCBI Taxonomy" id="301880"/>
    <lineage>
        <taxon>Eukaryota</taxon>
        <taxon>Viridiplantae</taxon>
        <taxon>Streptophyta</taxon>
        <taxon>Embryophyta</taxon>
        <taxon>Tracheophyta</taxon>
        <taxon>Spermatophyta</taxon>
        <taxon>Magnoliopsida</taxon>
        <taxon>eudicotyledons</taxon>
        <taxon>Gunneridae</taxon>
        <taxon>Pentapetalae</taxon>
        <taxon>asterids</taxon>
        <taxon>campanulids</taxon>
        <taxon>Asterales</taxon>
        <taxon>Asteraceae</taxon>
        <taxon>Asteroideae</taxon>
        <taxon>Anthemideae</taxon>
        <taxon>Anthemidinae</taxon>
        <taxon>Tanacetum</taxon>
    </lineage>
</organism>
<comment type="caution">
    <text evidence="2">The sequence shown here is derived from an EMBL/GenBank/DDBJ whole genome shotgun (WGS) entry which is preliminary data.</text>
</comment>
<reference evidence="2" key="2">
    <citation type="submission" date="2022-01" db="EMBL/GenBank/DDBJ databases">
        <authorList>
            <person name="Yamashiro T."/>
            <person name="Shiraishi A."/>
            <person name="Satake H."/>
            <person name="Nakayama K."/>
        </authorList>
    </citation>
    <scope>NUCLEOTIDE SEQUENCE</scope>
</reference>
<accession>A0ABQ5DB68</accession>
<evidence type="ECO:0000313" key="2">
    <source>
        <dbReference type="EMBL" id="GJT36222.1"/>
    </source>
</evidence>
<evidence type="ECO:0000313" key="3">
    <source>
        <dbReference type="Proteomes" id="UP001151760"/>
    </source>
</evidence>
<dbReference type="EMBL" id="BQNB010015118">
    <property type="protein sequence ID" value="GJT36222.1"/>
    <property type="molecule type" value="Genomic_DNA"/>
</dbReference>
<gene>
    <name evidence="2" type="ORF">Tco_0926641</name>
</gene>